<sequence>MPAPPVPAAAPCTQIVYVDKNHVASEVSASVKEALLIASRETKNALQLVKAGQALEFLQHMDQPNVIIVSQPEVEQPQPNAYDFSKSKKFSKTFKVSSADKLNVENQFGKVDVQTWNRNEIAVEVNIITRASTDAKAQEILDKINIQATHGANLVSVVTVREPMQIQTSSGKSFEVNYLVKMPKGNALTLSNKFGDVVLPDMDGATQVSVKYGSINAGRLNSKDNKVSLEYGKEGSTVEYMRGGNLNVRYSSLKLTSAESLMASTAYSKISIDNIDALAIESRYDSQFRLGNVNQLSGRGSYSNFKIGNLKESAGMDMKYCSTFEIANIASGFKKIDVTGGYTSINLNFADKTAFNFDVNTSYGNLKVDQDLVDYSFKEVRNTSATYKGKFGKASPKGLVNVTSKYGSVQFN</sequence>
<dbReference type="Proteomes" id="UP001501844">
    <property type="component" value="Unassembled WGS sequence"/>
</dbReference>
<protein>
    <recommendedName>
        <fullName evidence="3">Adhesin domain-containing protein</fullName>
    </recommendedName>
</protein>
<dbReference type="EMBL" id="BAABGX010000002">
    <property type="protein sequence ID" value="GAA4305446.1"/>
    <property type="molecule type" value="Genomic_DNA"/>
</dbReference>
<evidence type="ECO:0000313" key="1">
    <source>
        <dbReference type="EMBL" id="GAA4305446.1"/>
    </source>
</evidence>
<accession>A0ABP8FJU1</accession>
<evidence type="ECO:0008006" key="3">
    <source>
        <dbReference type="Google" id="ProtNLM"/>
    </source>
</evidence>
<evidence type="ECO:0000313" key="2">
    <source>
        <dbReference type="Proteomes" id="UP001501844"/>
    </source>
</evidence>
<proteinExistence type="predicted"/>
<comment type="caution">
    <text evidence="1">The sequence shown here is derived from an EMBL/GenBank/DDBJ whole genome shotgun (WGS) entry which is preliminary data.</text>
</comment>
<name>A0ABP8FJU1_9BACT</name>
<keyword evidence="2" id="KW-1185">Reference proteome</keyword>
<gene>
    <name evidence="1" type="ORF">GCM10023183_19680</name>
</gene>
<organism evidence="1 2">
    <name type="scientific">Nibribacter koreensis</name>
    <dbReference type="NCBI Taxonomy" id="1084519"/>
    <lineage>
        <taxon>Bacteria</taxon>
        <taxon>Pseudomonadati</taxon>
        <taxon>Bacteroidota</taxon>
        <taxon>Cytophagia</taxon>
        <taxon>Cytophagales</taxon>
        <taxon>Hymenobacteraceae</taxon>
        <taxon>Nibribacter</taxon>
    </lineage>
</organism>
<reference evidence="2" key="1">
    <citation type="journal article" date="2019" name="Int. J. Syst. Evol. Microbiol.">
        <title>The Global Catalogue of Microorganisms (GCM) 10K type strain sequencing project: providing services to taxonomists for standard genome sequencing and annotation.</title>
        <authorList>
            <consortium name="The Broad Institute Genomics Platform"/>
            <consortium name="The Broad Institute Genome Sequencing Center for Infectious Disease"/>
            <person name="Wu L."/>
            <person name="Ma J."/>
        </authorList>
    </citation>
    <scope>NUCLEOTIDE SEQUENCE [LARGE SCALE GENOMIC DNA]</scope>
    <source>
        <strain evidence="2">JCM 17917</strain>
    </source>
</reference>